<dbReference type="EMBL" id="CP069798">
    <property type="protein sequence ID" value="QRQ83155.1"/>
    <property type="molecule type" value="Genomic_DNA"/>
</dbReference>
<dbReference type="GO" id="GO:0043107">
    <property type="term" value="P:type IV pilus-dependent motility"/>
    <property type="evidence" value="ECO:0007669"/>
    <property type="project" value="TreeGrafter"/>
</dbReference>
<reference evidence="2" key="1">
    <citation type="submission" date="2021-02" db="EMBL/GenBank/DDBJ databases">
        <title>Neisseriaceae sp. 26B isolated from the cloaca of a Common Toad-headed Turtle (Mesoclemmys nasuta).</title>
        <authorList>
            <person name="Spergser J."/>
            <person name="Busse H.-J."/>
        </authorList>
    </citation>
    <scope>NUCLEOTIDE SEQUENCE</scope>
    <source>
        <strain evidence="2">26B</strain>
    </source>
</reference>
<evidence type="ECO:0000256" key="1">
    <source>
        <dbReference type="SAM" id="Coils"/>
    </source>
</evidence>
<protein>
    <submittedName>
        <fullName evidence="2">PilN domain-containing protein</fullName>
    </submittedName>
</protein>
<feature type="coiled-coil region" evidence="1">
    <location>
        <begin position="57"/>
        <end position="94"/>
    </location>
</feature>
<dbReference type="Pfam" id="PF05137">
    <property type="entry name" value="PilN"/>
    <property type="match status" value="1"/>
</dbReference>
<proteinExistence type="predicted"/>
<dbReference type="KEGG" id="ptes:JQU52_07310"/>
<gene>
    <name evidence="2" type="ORF">JQU52_07310</name>
</gene>
<dbReference type="PANTHER" id="PTHR40278">
    <property type="entry name" value="DNA UTILIZATION PROTEIN HOFN"/>
    <property type="match status" value="1"/>
</dbReference>
<dbReference type="InterPro" id="IPR007813">
    <property type="entry name" value="PilN"/>
</dbReference>
<keyword evidence="1" id="KW-0175">Coiled coil</keyword>
<accession>A0A892ZHX0</accession>
<dbReference type="Proteomes" id="UP000653156">
    <property type="component" value="Chromosome"/>
</dbReference>
<dbReference type="PANTHER" id="PTHR40278:SF2">
    <property type="entry name" value="TYPE IV PILUS INNER MEMBRANE COMPONENT PILN"/>
    <property type="match status" value="1"/>
</dbReference>
<evidence type="ECO:0000313" key="3">
    <source>
        <dbReference type="Proteomes" id="UP000653156"/>
    </source>
</evidence>
<name>A0A892ZHX0_9NEIS</name>
<dbReference type="GO" id="GO:0043683">
    <property type="term" value="P:type IV pilus assembly"/>
    <property type="evidence" value="ECO:0007669"/>
    <property type="project" value="TreeGrafter"/>
</dbReference>
<evidence type="ECO:0000313" key="2">
    <source>
        <dbReference type="EMBL" id="QRQ83155.1"/>
    </source>
</evidence>
<dbReference type="InterPro" id="IPR052534">
    <property type="entry name" value="Extracell_DNA_Util/SecSys_Comp"/>
</dbReference>
<keyword evidence="3" id="KW-1185">Reference proteome</keyword>
<organism evidence="2 3">
    <name type="scientific">Paralysiella testudinis</name>
    <dbReference type="NCBI Taxonomy" id="2809020"/>
    <lineage>
        <taxon>Bacteria</taxon>
        <taxon>Pseudomonadati</taxon>
        <taxon>Pseudomonadota</taxon>
        <taxon>Betaproteobacteria</taxon>
        <taxon>Neisseriales</taxon>
        <taxon>Neisseriaceae</taxon>
        <taxon>Paralysiella</taxon>
    </lineage>
</organism>
<dbReference type="AlphaFoldDB" id="A0A892ZHX0"/>
<sequence length="195" mass="21293">MIPMIKINLLPYREALLQQQKQKFKTLMLLGLLLALALAALSYFAFSGAVASQQGRNQALKDGLEQLDAQIKEINNLKAEKAGFLARKQKVEELENKRFEAARIIDTLNTLVPEGLYLTAITGDDANPNNYSISGKAISDSKIAMFMRAIPSTGLFNSAELDNIKKVNDAQEFIVKVSINRPEPVAAEASAASAP</sequence>